<name>A0ABQ5QY56_9ACTN</name>
<proteinExistence type="predicted"/>
<sequence length="133" mass="14623">MTCLASGAWGAPTTAVADLTGREPHAFQDCLADHLAAFRRQQRRRRRRVAGLQRRAGSAVAGIDEARWTVALSNRLGSYSEAVRRRSNLRCRPREQDKPSGAYPFAIPAAVDKSDALTGHEGGRWPPTLTNEK</sequence>
<evidence type="ECO:0000313" key="3">
    <source>
        <dbReference type="Proteomes" id="UP001144280"/>
    </source>
</evidence>
<keyword evidence="3" id="KW-1185">Reference proteome</keyword>
<comment type="caution">
    <text evidence="2">The sequence shown here is derived from an EMBL/GenBank/DDBJ whole genome shotgun (WGS) entry which is preliminary data.</text>
</comment>
<dbReference type="Proteomes" id="UP001144280">
    <property type="component" value="Unassembled WGS sequence"/>
</dbReference>
<gene>
    <name evidence="2" type="ORF">Pa4123_41370</name>
</gene>
<accession>A0ABQ5QY56</accession>
<feature type="region of interest" description="Disordered" evidence="1">
    <location>
        <begin position="114"/>
        <end position="133"/>
    </location>
</feature>
<organism evidence="2 3">
    <name type="scientific">Phytohabitans aurantiacus</name>
    <dbReference type="NCBI Taxonomy" id="3016789"/>
    <lineage>
        <taxon>Bacteria</taxon>
        <taxon>Bacillati</taxon>
        <taxon>Actinomycetota</taxon>
        <taxon>Actinomycetes</taxon>
        <taxon>Micromonosporales</taxon>
        <taxon>Micromonosporaceae</taxon>
    </lineage>
</organism>
<protein>
    <submittedName>
        <fullName evidence="2">Uncharacterized protein</fullName>
    </submittedName>
</protein>
<evidence type="ECO:0000256" key="1">
    <source>
        <dbReference type="SAM" id="MobiDB-lite"/>
    </source>
</evidence>
<reference evidence="2" key="1">
    <citation type="submission" date="2022-12" db="EMBL/GenBank/DDBJ databases">
        <title>New Phytohabitans aurantiacus sp. RD004123 nov., an actinomycete isolated from soil.</title>
        <authorList>
            <person name="Triningsih D.W."/>
            <person name="Harunari E."/>
            <person name="Igarashi Y."/>
        </authorList>
    </citation>
    <scope>NUCLEOTIDE SEQUENCE</scope>
    <source>
        <strain evidence="2">RD004123</strain>
    </source>
</reference>
<evidence type="ECO:0000313" key="2">
    <source>
        <dbReference type="EMBL" id="GLH98862.1"/>
    </source>
</evidence>
<dbReference type="EMBL" id="BSDI01000019">
    <property type="protein sequence ID" value="GLH98862.1"/>
    <property type="molecule type" value="Genomic_DNA"/>
</dbReference>